<dbReference type="Proteomes" id="UP000605361">
    <property type="component" value="Unassembled WGS sequence"/>
</dbReference>
<accession>A0A931AB96</accession>
<dbReference type="RefSeq" id="WP_195898576.1">
    <property type="nucleotide sequence ID" value="NZ_JADOGI010000097.1"/>
</dbReference>
<name>A0A931AB96_9ACTN</name>
<organism evidence="1 2">
    <name type="scientific">Nonomuraea cypriaca</name>
    <dbReference type="NCBI Taxonomy" id="1187855"/>
    <lineage>
        <taxon>Bacteria</taxon>
        <taxon>Bacillati</taxon>
        <taxon>Actinomycetota</taxon>
        <taxon>Actinomycetes</taxon>
        <taxon>Streptosporangiales</taxon>
        <taxon>Streptosporangiaceae</taxon>
        <taxon>Nonomuraea</taxon>
    </lineage>
</organism>
<evidence type="ECO:0000313" key="1">
    <source>
        <dbReference type="EMBL" id="MBF8189646.1"/>
    </source>
</evidence>
<comment type="caution">
    <text evidence="1">The sequence shown here is derived from an EMBL/GenBank/DDBJ whole genome shotgun (WGS) entry which is preliminary data.</text>
</comment>
<keyword evidence="2" id="KW-1185">Reference proteome</keyword>
<protein>
    <submittedName>
        <fullName evidence="1">Uncharacterized protein</fullName>
    </submittedName>
</protein>
<reference evidence="1" key="1">
    <citation type="submission" date="2020-11" db="EMBL/GenBank/DDBJ databases">
        <title>Whole-genome analyses of Nonomuraea sp. K274.</title>
        <authorList>
            <person name="Veyisoglu A."/>
        </authorList>
    </citation>
    <scope>NUCLEOTIDE SEQUENCE</scope>
    <source>
        <strain evidence="1">K274</strain>
    </source>
</reference>
<gene>
    <name evidence="1" type="ORF">ITP53_28715</name>
</gene>
<dbReference type="EMBL" id="JADOGI010000097">
    <property type="protein sequence ID" value="MBF8189646.1"/>
    <property type="molecule type" value="Genomic_DNA"/>
</dbReference>
<sequence length="80" mass="8463">MDTASLSGAIRGTDRSGVLAFRFLLNGPDRDRVRMTMTSLVGKPPADVLPAVQLVADLVPATGLDRGADDLEDPLPEQSD</sequence>
<dbReference type="AlphaFoldDB" id="A0A931AB96"/>
<proteinExistence type="predicted"/>
<evidence type="ECO:0000313" key="2">
    <source>
        <dbReference type="Proteomes" id="UP000605361"/>
    </source>
</evidence>